<sequence length="569" mass="65572">MEKAHPQLSTIPPELIYRIISHLPQSTKLTARLLSKTFYSPATSEAFRHVRLSETNGSQFQRIASAPRLRCHVREIICDARDGVVLNNGPPDVYRPGQFLLALPSIRLFTNLRALKLVFRRYLDAFTPTGRKYVTEDSSAMYLFRKWVLFAAFHCIVGRQVLPSDCLLVTLPRSLLQTFLCLGIQDSSHWGFLRESRPSIPLEDLSITNLCEIPCTTQGERDVIQEEEHWWPYREIASLPSFKRLKLMITPNRIEAREDDEWQEPAVYSTRDRFALVLKVLPAWFTPSAARNLTVLSLHHDELWGYAPKFDFRTIGAAPDTGLPQLRTLSLSRFCFSHEWQIDWIASLGKGGLKELYLDDCVLLSVAYCTIASAEATTKPTDVEDIDGKKIQLSNHGYLPDSWQGGNSWDQWSVYYRSNLQWHQSFNHWRKSMPSLMVFRMGSSEAHKTWSHVELSDYWLDPLPRTTIPLGAHFIFLKENAHNMFHDDVWRENARIAELRVPFYVKYMPEPLDSDLGDLRPWTFLPPMKHGAEGSEQADGEDRTQEDDDVVALSLLRQELYTRSLGWTS</sequence>
<evidence type="ECO:0000313" key="2">
    <source>
        <dbReference type="Proteomes" id="UP001281614"/>
    </source>
</evidence>
<organism evidence="1 2">
    <name type="scientific">Colletotrichum kahawae</name>
    <name type="common">Coffee berry disease fungus</name>
    <dbReference type="NCBI Taxonomy" id="34407"/>
    <lineage>
        <taxon>Eukaryota</taxon>
        <taxon>Fungi</taxon>
        <taxon>Dikarya</taxon>
        <taxon>Ascomycota</taxon>
        <taxon>Pezizomycotina</taxon>
        <taxon>Sordariomycetes</taxon>
        <taxon>Hypocreomycetidae</taxon>
        <taxon>Glomerellales</taxon>
        <taxon>Glomerellaceae</taxon>
        <taxon>Colletotrichum</taxon>
        <taxon>Colletotrichum gloeosporioides species complex</taxon>
    </lineage>
</organism>
<comment type="caution">
    <text evidence="1">The sequence shown here is derived from an EMBL/GenBank/DDBJ whole genome shotgun (WGS) entry which is preliminary data.</text>
</comment>
<dbReference type="AlphaFoldDB" id="A0AAD9YIG1"/>
<dbReference type="PANTHER" id="PTHR42057:SF2">
    <property type="entry name" value="F-BOX DOMAIN PROTEIN (AFU_ORTHOLOGUE AFUA_4G00200)-RELATED"/>
    <property type="match status" value="1"/>
</dbReference>
<keyword evidence="2" id="KW-1185">Reference proteome</keyword>
<dbReference type="PANTHER" id="PTHR42057">
    <property type="entry name" value="F-BOX DOMAIN PROTEIN (AFU_ORTHOLOGUE AFUA_4G00200)"/>
    <property type="match status" value="1"/>
</dbReference>
<accession>A0AAD9YIG1</accession>
<gene>
    <name evidence="1" type="ORF">CKAH01_15129</name>
</gene>
<evidence type="ECO:0000313" key="1">
    <source>
        <dbReference type="EMBL" id="KAK2769593.1"/>
    </source>
</evidence>
<reference evidence="1" key="1">
    <citation type="submission" date="2023-02" db="EMBL/GenBank/DDBJ databases">
        <title>Colletotrichum kahawae CIFC_Que2 genome sequencing and assembly.</title>
        <authorList>
            <person name="Baroncelli R."/>
        </authorList>
    </citation>
    <scope>NUCLEOTIDE SEQUENCE</scope>
    <source>
        <strain evidence="1">CIFC_Que2</strain>
    </source>
</reference>
<protein>
    <submittedName>
        <fullName evidence="1">F-box domain protein</fullName>
    </submittedName>
</protein>
<dbReference type="Proteomes" id="UP001281614">
    <property type="component" value="Unassembled WGS sequence"/>
</dbReference>
<dbReference type="EMBL" id="VYYT01000109">
    <property type="protein sequence ID" value="KAK2769593.1"/>
    <property type="molecule type" value="Genomic_DNA"/>
</dbReference>
<proteinExistence type="predicted"/>
<name>A0AAD9YIG1_COLKA</name>
<dbReference type="SUPFAM" id="SSF81383">
    <property type="entry name" value="F-box domain"/>
    <property type="match status" value="1"/>
</dbReference>
<dbReference type="InterPro" id="IPR036047">
    <property type="entry name" value="F-box-like_dom_sf"/>
</dbReference>